<organism evidence="4 5">
    <name type="scientific">Variovorax robiniae</name>
    <dbReference type="NCBI Taxonomy" id="1836199"/>
    <lineage>
        <taxon>Bacteria</taxon>
        <taxon>Pseudomonadati</taxon>
        <taxon>Pseudomonadota</taxon>
        <taxon>Betaproteobacteria</taxon>
        <taxon>Burkholderiales</taxon>
        <taxon>Comamonadaceae</taxon>
        <taxon>Variovorax</taxon>
    </lineage>
</organism>
<dbReference type="InterPro" id="IPR008254">
    <property type="entry name" value="Flavodoxin/NO_synth"/>
</dbReference>
<evidence type="ECO:0000313" key="5">
    <source>
        <dbReference type="Proteomes" id="UP001367030"/>
    </source>
</evidence>
<dbReference type="InterPro" id="IPR029039">
    <property type="entry name" value="Flavoprotein-like_sf"/>
</dbReference>
<evidence type="ECO:0000259" key="3">
    <source>
        <dbReference type="PROSITE" id="PS50902"/>
    </source>
</evidence>
<reference evidence="4 5" key="1">
    <citation type="submission" date="2024-03" db="EMBL/GenBank/DDBJ databases">
        <title>Novel species of the genus Variovorax.</title>
        <authorList>
            <person name="Liu Q."/>
            <person name="Xin Y.-H."/>
        </authorList>
    </citation>
    <scope>NUCLEOTIDE SEQUENCE [LARGE SCALE GENOMIC DNA]</scope>
    <source>
        <strain evidence="4 5">KACC 18901</strain>
    </source>
</reference>
<accession>A0ABU8X2K0</accession>
<keyword evidence="1" id="KW-0285">Flavoprotein</keyword>
<sequence>MTSKTLLIVYHSMTGGSEQMAHAAAEGAREEDGVRVRLLRAAEAGPEDVLGADGYLFATPENLAAMAGMMKDFFDRCYYAALDRLNGRPYLALVCAGSDGQNALRQLERIATGWRLKQVAPTLIVCTHAQTPEAILRPKQIGADDLAQCRELGAALAAGLALGVY</sequence>
<proteinExistence type="predicted"/>
<dbReference type="RefSeq" id="WP_340333973.1">
    <property type="nucleotide sequence ID" value="NZ_JBBKZS010000002.1"/>
</dbReference>
<dbReference type="PROSITE" id="PS50902">
    <property type="entry name" value="FLAVODOXIN_LIKE"/>
    <property type="match status" value="1"/>
</dbReference>
<evidence type="ECO:0000256" key="2">
    <source>
        <dbReference type="ARBA" id="ARBA00022643"/>
    </source>
</evidence>
<dbReference type="InterPro" id="IPR005025">
    <property type="entry name" value="FMN_Rdtase-like_dom"/>
</dbReference>
<gene>
    <name evidence="4" type="ORF">WKW79_04810</name>
</gene>
<feature type="domain" description="Flavodoxin-like" evidence="3">
    <location>
        <begin position="6"/>
        <end position="165"/>
    </location>
</feature>
<evidence type="ECO:0000256" key="1">
    <source>
        <dbReference type="ARBA" id="ARBA00022630"/>
    </source>
</evidence>
<name>A0ABU8X2K0_9BURK</name>
<keyword evidence="2" id="KW-0288">FMN</keyword>
<dbReference type="EMBL" id="JBBKZS010000002">
    <property type="protein sequence ID" value="MEJ8853874.1"/>
    <property type="molecule type" value="Genomic_DNA"/>
</dbReference>
<protein>
    <submittedName>
        <fullName evidence="4">NAD(P)H-dependent oxidoreductase</fullName>
    </submittedName>
</protein>
<comment type="caution">
    <text evidence="4">The sequence shown here is derived from an EMBL/GenBank/DDBJ whole genome shotgun (WGS) entry which is preliminary data.</text>
</comment>
<dbReference type="Gene3D" id="3.40.50.360">
    <property type="match status" value="1"/>
</dbReference>
<keyword evidence="5" id="KW-1185">Reference proteome</keyword>
<dbReference type="Pfam" id="PF03358">
    <property type="entry name" value="FMN_red"/>
    <property type="match status" value="1"/>
</dbReference>
<evidence type="ECO:0000313" key="4">
    <source>
        <dbReference type="EMBL" id="MEJ8853874.1"/>
    </source>
</evidence>
<dbReference type="Proteomes" id="UP001367030">
    <property type="component" value="Unassembled WGS sequence"/>
</dbReference>
<dbReference type="SUPFAM" id="SSF52218">
    <property type="entry name" value="Flavoproteins"/>
    <property type="match status" value="1"/>
</dbReference>